<feature type="region of interest" description="Disordered" evidence="1">
    <location>
        <begin position="661"/>
        <end position="692"/>
    </location>
</feature>
<feature type="compositionally biased region" description="Low complexity" evidence="1">
    <location>
        <begin position="283"/>
        <end position="299"/>
    </location>
</feature>
<dbReference type="InterPro" id="IPR003959">
    <property type="entry name" value="ATPase_AAA_core"/>
</dbReference>
<name>A0A9W4IPB5_9EURO</name>
<feature type="compositionally biased region" description="Polar residues" evidence="1">
    <location>
        <begin position="666"/>
        <end position="684"/>
    </location>
</feature>
<proteinExistence type="predicted"/>
<dbReference type="PANTHER" id="PTHR23389:SF21">
    <property type="entry name" value="ATPASE FAMILY AAA DOMAIN-CONTAINING PROTEIN 5"/>
    <property type="match status" value="1"/>
</dbReference>
<feature type="compositionally biased region" description="Basic and acidic residues" evidence="1">
    <location>
        <begin position="501"/>
        <end position="514"/>
    </location>
</feature>
<feature type="compositionally biased region" description="Acidic residues" evidence="1">
    <location>
        <begin position="56"/>
        <end position="65"/>
    </location>
</feature>
<feature type="compositionally biased region" description="Polar residues" evidence="1">
    <location>
        <begin position="150"/>
        <end position="160"/>
    </location>
</feature>
<dbReference type="InterPro" id="IPR003593">
    <property type="entry name" value="AAA+_ATPase"/>
</dbReference>
<evidence type="ECO:0000259" key="2">
    <source>
        <dbReference type="SMART" id="SM00382"/>
    </source>
</evidence>
<evidence type="ECO:0000256" key="1">
    <source>
        <dbReference type="SAM" id="MobiDB-lite"/>
    </source>
</evidence>
<feature type="compositionally biased region" description="Polar residues" evidence="1">
    <location>
        <begin position="168"/>
        <end position="179"/>
    </location>
</feature>
<dbReference type="PANTHER" id="PTHR23389">
    <property type="entry name" value="CHROMOSOME TRANSMISSION FIDELITY FACTOR 18"/>
    <property type="match status" value="1"/>
</dbReference>
<feature type="region of interest" description="Disordered" evidence="1">
    <location>
        <begin position="1087"/>
        <end position="1106"/>
    </location>
</feature>
<feature type="compositionally biased region" description="Polar residues" evidence="1">
    <location>
        <begin position="95"/>
        <end position="107"/>
    </location>
</feature>
<evidence type="ECO:0000313" key="3">
    <source>
        <dbReference type="EMBL" id="CAG8320683.1"/>
    </source>
</evidence>
<gene>
    <name evidence="3" type="ORF">PSALAMII_LOCUS2389</name>
</gene>
<dbReference type="GO" id="GO:0005634">
    <property type="term" value="C:nucleus"/>
    <property type="evidence" value="ECO:0007669"/>
    <property type="project" value="TreeGrafter"/>
</dbReference>
<dbReference type="AlphaFoldDB" id="A0A9W4IPB5"/>
<reference evidence="3" key="1">
    <citation type="submission" date="2021-07" db="EMBL/GenBank/DDBJ databases">
        <authorList>
            <person name="Branca A.L. A."/>
        </authorList>
    </citation>
    <scope>NUCLEOTIDE SEQUENCE</scope>
</reference>
<dbReference type="GO" id="GO:0016887">
    <property type="term" value="F:ATP hydrolysis activity"/>
    <property type="evidence" value="ECO:0007669"/>
    <property type="project" value="InterPro"/>
</dbReference>
<comment type="caution">
    <text evidence="3">The sequence shown here is derived from an EMBL/GenBank/DDBJ whole genome shotgun (WGS) entry which is preliminary data.</text>
</comment>
<dbReference type="EMBL" id="CAJVPA010000099">
    <property type="protein sequence ID" value="CAG8320683.1"/>
    <property type="molecule type" value="Genomic_DNA"/>
</dbReference>
<dbReference type="OrthoDB" id="9996895at2759"/>
<dbReference type="Gene3D" id="3.40.50.300">
    <property type="entry name" value="P-loop containing nucleotide triphosphate hydrolases"/>
    <property type="match status" value="1"/>
</dbReference>
<dbReference type="InterPro" id="IPR027417">
    <property type="entry name" value="P-loop_NTPase"/>
</dbReference>
<feature type="domain" description="AAA+ ATPase" evidence="2">
    <location>
        <begin position="580"/>
        <end position="758"/>
    </location>
</feature>
<dbReference type="CDD" id="cd00009">
    <property type="entry name" value="AAA"/>
    <property type="match status" value="1"/>
</dbReference>
<dbReference type="SUPFAM" id="SSF52540">
    <property type="entry name" value="P-loop containing nucleoside triphosphate hydrolases"/>
    <property type="match status" value="1"/>
</dbReference>
<feature type="compositionally biased region" description="Polar residues" evidence="1">
    <location>
        <begin position="269"/>
        <end position="282"/>
    </location>
</feature>
<feature type="compositionally biased region" description="Basic residues" evidence="1">
    <location>
        <begin position="254"/>
        <end position="264"/>
    </location>
</feature>
<protein>
    <recommendedName>
        <fullName evidence="2">AAA+ ATPase domain-containing protein</fullName>
    </recommendedName>
</protein>
<organism evidence="3 4">
    <name type="scientific">Penicillium salamii</name>
    <dbReference type="NCBI Taxonomy" id="1612424"/>
    <lineage>
        <taxon>Eukaryota</taxon>
        <taxon>Fungi</taxon>
        <taxon>Dikarya</taxon>
        <taxon>Ascomycota</taxon>
        <taxon>Pezizomycotina</taxon>
        <taxon>Eurotiomycetes</taxon>
        <taxon>Eurotiomycetidae</taxon>
        <taxon>Eurotiales</taxon>
        <taxon>Aspergillaceae</taxon>
        <taxon>Penicillium</taxon>
    </lineage>
</organism>
<accession>A0A9W4IPB5</accession>
<dbReference type="Pfam" id="PF00004">
    <property type="entry name" value="AAA"/>
    <property type="match status" value="1"/>
</dbReference>
<dbReference type="SMART" id="SM00382">
    <property type="entry name" value="AAA"/>
    <property type="match status" value="1"/>
</dbReference>
<feature type="region of interest" description="Disordered" evidence="1">
    <location>
        <begin position="1"/>
        <end position="214"/>
    </location>
</feature>
<dbReference type="Proteomes" id="UP001152646">
    <property type="component" value="Unassembled WGS sequence"/>
</dbReference>
<sequence length="1168" mass="129611">MDIASNPPMAMRSDDQQAIHPFFRPAKPTPLEELSTADINTKDPRPITPNSTIDEACPEDKDDLDSSVSRTVEGDPMTADEDQNESRRKRRRMNKTQASEPNSTASAGISAWLGVNPQGINSPAPDSLNDAEPTLALQSGAPPADVTLPNAVQISQSTEEQPSKAPSGRSSARQKTLKLNSKGKFLSSPGSSPPPDTQKRGRGKQRRTQKDSRKLVIFKYNVGAENNTGQLINDILNGPVVPNVPVPTPVAQPRKTKTTTRKPTHPFFNKSSAQNTSQSSMIDGQTDPSTSTPSTAGTPDKSRVVPASESSFIRPPRRVSKFPELVHPLWPPRDLVHVRDTCFPTRTNDVVSHVSQDRKKSKVAAISIRDQENVFLCETSEARKIAQLPKNQARDSLGILRHPIRHVASSNVLQAAMEKQMSWSSPKRKFHWGPASPPLARLRSALLSSASAIDLGKYETQLWTQKHAPKSADDVLQLGREPQMLRDWLYHLRVTAVDTGKPTKDGAKPKSNREKKQKKRRKADKLDNFIVSSEEEASEMDNISGSDDELAGDVTTSMPRTVVRSGDSFSAPQNERKSQMSNAILISGPSGCGKTASVHAIAKELDFEVFEINAGTRRNARDMLERVGDMTQNHLVHLLNDSDGVPSSKAASKSNKLMSFFKGPAANSSKPGDNDSPQHTQGPTESKRPREQKQSLILLEEADILFDEDRQFWTGVFTLISQSKRPIIITCNDESLIPIQDMSLHAILRYQKPSPDFCIDYLLLVAANEGHILKREAVTRLYQGSGLDLRKSLMELNFWCQMGVGSEKSGLDWLLPAWPPESNVDQNGDHLRVLSLNTYERYMGWFNRDLLLSHSSLDGETEVIRNSFHWWGLGLQESEDMAGRSNDELLPPQRVQSSSKLDVLNMMCREADYYDMKSSLDILCSNFATETSSDLLDISAPPLPEGYRSNYLDNYPVLQTGLKTEYSSLSELVGTTFEALINRTFRPTAGVDIESSYANRSLNKSIVSAQPPPTPPSTLPQFQRIFEPIMRANYSIPTPTARHAPSFENGLAPITEDLAPYIRAIMVFDGRLHQYRQSLFELTMSENGGERRSRNTRASRAALEGGDKASVRKERWFSMDAPYYKIQATAGPAWQDALFHMGHFRIEPAIEASLQRGDSTSGDHEMDD</sequence>
<feature type="region of interest" description="Disordered" evidence="1">
    <location>
        <begin position="499"/>
        <end position="552"/>
    </location>
</feature>
<evidence type="ECO:0000313" key="4">
    <source>
        <dbReference type="Proteomes" id="UP001152646"/>
    </source>
</evidence>
<dbReference type="GO" id="GO:0003677">
    <property type="term" value="F:DNA binding"/>
    <property type="evidence" value="ECO:0007669"/>
    <property type="project" value="TreeGrafter"/>
</dbReference>
<dbReference type="GO" id="GO:0005524">
    <property type="term" value="F:ATP binding"/>
    <property type="evidence" value="ECO:0007669"/>
    <property type="project" value="InterPro"/>
</dbReference>
<feature type="region of interest" description="Disordered" evidence="1">
    <location>
        <begin position="244"/>
        <end position="312"/>
    </location>
</feature>